<evidence type="ECO:0000313" key="4">
    <source>
        <dbReference type="EMBL" id="KAF7333626.1"/>
    </source>
</evidence>
<dbReference type="PANTHER" id="PTHR35040">
    <property type="match status" value="1"/>
</dbReference>
<dbReference type="AlphaFoldDB" id="A0A8H7CEM3"/>
<name>A0A8H7CEM3_9AGAR</name>
<sequence>MHWYALPILLIQLFIVPCTRALGILLPLYIYPGTGCDTWSPVSDAISANSNAQWYIVINPDNGPGPTDELYETCVSELPASANQITMGYVGTKGDVLGDIDTYAGWPTSSRPRGIFFDDIVPTTSRLSTYQSYISYARSQGFTFYAGETVEDSAYFSIADLINTYEDSYSSFDPDSLSGTMSQQSVILVKSPATGTYNTVISRLANLGVGAVYISSVSDSSQALPAQLSEFASEIASVGGGTASSGTSASSSSSTASSAPASSKSPSFVTSQSPSLGGASLQTSSAQLPKSSTHSSGPSQTPVTAINKGLPIAAITGAVLGALVILLLLLVIFLCMRHRRRQRVSADAVPYFIEIGNPSLAAPSPVDGPTTATSIVSPIVTSVPLAQSWSVDVKEPLQNLSTMHLANVTETNFSARSSYQITVAAPARLSDAPTYGSAWDSVPGTACPPPAYS</sequence>
<gene>
    <name evidence="4" type="ORF">MSAN_02405500</name>
</gene>
<evidence type="ECO:0000256" key="2">
    <source>
        <dbReference type="SAM" id="Phobius"/>
    </source>
</evidence>
<keyword evidence="3" id="KW-0732">Signal</keyword>
<feature type="compositionally biased region" description="Low complexity" evidence="1">
    <location>
        <begin position="244"/>
        <end position="267"/>
    </location>
</feature>
<proteinExistence type="predicted"/>
<keyword evidence="5" id="KW-1185">Reference proteome</keyword>
<feature type="chain" id="PRO_5034897882" evidence="3">
    <location>
        <begin position="22"/>
        <end position="453"/>
    </location>
</feature>
<feature type="compositionally biased region" description="Polar residues" evidence="1">
    <location>
        <begin position="268"/>
        <end position="301"/>
    </location>
</feature>
<dbReference type="Pfam" id="PF12138">
    <property type="entry name" value="Spherulin4"/>
    <property type="match status" value="1"/>
</dbReference>
<feature type="transmembrane region" description="Helical" evidence="2">
    <location>
        <begin position="310"/>
        <end position="335"/>
    </location>
</feature>
<keyword evidence="2" id="KW-0812">Transmembrane</keyword>
<dbReference type="Proteomes" id="UP000623467">
    <property type="component" value="Unassembled WGS sequence"/>
</dbReference>
<evidence type="ECO:0000256" key="1">
    <source>
        <dbReference type="SAM" id="MobiDB-lite"/>
    </source>
</evidence>
<accession>A0A8H7CEM3</accession>
<comment type="caution">
    <text evidence="4">The sequence shown here is derived from an EMBL/GenBank/DDBJ whole genome shotgun (WGS) entry which is preliminary data.</text>
</comment>
<dbReference type="OrthoDB" id="5342184at2759"/>
<evidence type="ECO:0000313" key="5">
    <source>
        <dbReference type="Proteomes" id="UP000623467"/>
    </source>
</evidence>
<dbReference type="InterPro" id="IPR021986">
    <property type="entry name" value="Spherulin4"/>
</dbReference>
<keyword evidence="2" id="KW-0472">Membrane</keyword>
<dbReference type="PANTHER" id="PTHR35040:SF9">
    <property type="entry name" value="4-LIKE CELL SURFACE PROTEIN, PUTATIVE (AFU_ORTHOLOGUE AFUA_4G14080)-RELATED"/>
    <property type="match status" value="1"/>
</dbReference>
<reference evidence="4" key="1">
    <citation type="submission" date="2020-05" db="EMBL/GenBank/DDBJ databases">
        <title>Mycena genomes resolve the evolution of fungal bioluminescence.</title>
        <authorList>
            <person name="Tsai I.J."/>
        </authorList>
    </citation>
    <scope>NUCLEOTIDE SEQUENCE</scope>
    <source>
        <strain evidence="4">160909Yilan</strain>
    </source>
</reference>
<feature type="signal peptide" evidence="3">
    <location>
        <begin position="1"/>
        <end position="21"/>
    </location>
</feature>
<keyword evidence="2" id="KW-1133">Transmembrane helix</keyword>
<organism evidence="4 5">
    <name type="scientific">Mycena sanguinolenta</name>
    <dbReference type="NCBI Taxonomy" id="230812"/>
    <lineage>
        <taxon>Eukaryota</taxon>
        <taxon>Fungi</taxon>
        <taxon>Dikarya</taxon>
        <taxon>Basidiomycota</taxon>
        <taxon>Agaricomycotina</taxon>
        <taxon>Agaricomycetes</taxon>
        <taxon>Agaricomycetidae</taxon>
        <taxon>Agaricales</taxon>
        <taxon>Marasmiineae</taxon>
        <taxon>Mycenaceae</taxon>
        <taxon>Mycena</taxon>
    </lineage>
</organism>
<protein>
    <submittedName>
        <fullName evidence="4">Uncharacterized protein</fullName>
    </submittedName>
</protein>
<dbReference type="EMBL" id="JACAZH010000052">
    <property type="protein sequence ID" value="KAF7333626.1"/>
    <property type="molecule type" value="Genomic_DNA"/>
</dbReference>
<evidence type="ECO:0000256" key="3">
    <source>
        <dbReference type="SAM" id="SignalP"/>
    </source>
</evidence>
<feature type="region of interest" description="Disordered" evidence="1">
    <location>
        <begin position="243"/>
        <end position="301"/>
    </location>
</feature>